<evidence type="ECO:0008006" key="4">
    <source>
        <dbReference type="Google" id="ProtNLM"/>
    </source>
</evidence>
<proteinExistence type="predicted"/>
<comment type="caution">
    <text evidence="2">The sequence shown here is derived from an EMBL/GenBank/DDBJ whole genome shotgun (WGS) entry which is preliminary data.</text>
</comment>
<dbReference type="PANTHER" id="PTHR46951:SF2">
    <property type="entry name" value="BED-TYPE DOMAIN-CONTAINING PROTEIN"/>
    <property type="match status" value="1"/>
</dbReference>
<evidence type="ECO:0000313" key="3">
    <source>
        <dbReference type="Proteomes" id="UP001280121"/>
    </source>
</evidence>
<dbReference type="PANTHER" id="PTHR46951">
    <property type="entry name" value="BED-TYPE DOMAIN-CONTAINING PROTEIN"/>
    <property type="match status" value="1"/>
</dbReference>
<keyword evidence="3" id="KW-1185">Reference proteome</keyword>
<feature type="region of interest" description="Disordered" evidence="1">
    <location>
        <begin position="94"/>
        <end position="113"/>
    </location>
</feature>
<dbReference type="Proteomes" id="UP001280121">
    <property type="component" value="Unassembled WGS sequence"/>
</dbReference>
<evidence type="ECO:0000313" key="2">
    <source>
        <dbReference type="EMBL" id="KAK2653862.1"/>
    </source>
</evidence>
<accession>A0AAE0CJV0</accession>
<gene>
    <name evidence="2" type="ORF">Ddye_013718</name>
</gene>
<name>A0AAE0CJV0_9ROSI</name>
<organism evidence="2 3">
    <name type="scientific">Dipteronia dyeriana</name>
    <dbReference type="NCBI Taxonomy" id="168575"/>
    <lineage>
        <taxon>Eukaryota</taxon>
        <taxon>Viridiplantae</taxon>
        <taxon>Streptophyta</taxon>
        <taxon>Embryophyta</taxon>
        <taxon>Tracheophyta</taxon>
        <taxon>Spermatophyta</taxon>
        <taxon>Magnoliopsida</taxon>
        <taxon>eudicotyledons</taxon>
        <taxon>Gunneridae</taxon>
        <taxon>Pentapetalae</taxon>
        <taxon>rosids</taxon>
        <taxon>malvids</taxon>
        <taxon>Sapindales</taxon>
        <taxon>Sapindaceae</taxon>
        <taxon>Hippocastanoideae</taxon>
        <taxon>Acereae</taxon>
        <taxon>Dipteronia</taxon>
    </lineage>
</organism>
<dbReference type="EMBL" id="JANJYI010000004">
    <property type="protein sequence ID" value="KAK2653862.1"/>
    <property type="molecule type" value="Genomic_DNA"/>
</dbReference>
<protein>
    <recommendedName>
        <fullName evidence="4">BED-type domain-containing protein</fullName>
    </recommendedName>
</protein>
<reference evidence="2" key="1">
    <citation type="journal article" date="2023" name="Plant J.">
        <title>Genome sequences and population genomics provide insights into the demographic history, inbreeding, and mutation load of two 'living fossil' tree species of Dipteronia.</title>
        <authorList>
            <person name="Feng Y."/>
            <person name="Comes H.P."/>
            <person name="Chen J."/>
            <person name="Zhu S."/>
            <person name="Lu R."/>
            <person name="Zhang X."/>
            <person name="Li P."/>
            <person name="Qiu J."/>
            <person name="Olsen K.M."/>
            <person name="Qiu Y."/>
        </authorList>
    </citation>
    <scope>NUCLEOTIDE SEQUENCE</scope>
    <source>
        <strain evidence="2">KIB01</strain>
    </source>
</reference>
<dbReference type="AlphaFoldDB" id="A0AAE0CJV0"/>
<evidence type="ECO:0000256" key="1">
    <source>
        <dbReference type="SAM" id="MobiDB-lite"/>
    </source>
</evidence>
<sequence>MSTLDADQTLNQNKDSAWRYFSCPIANDKITTKCNFCGKVSKRGIFHAKQYLAACSKNVTHCACVPEQVKEEILDYMQKKKHEKEDKNLASKDEYDSFGIGEGDDLEMLSNKK</sequence>